<gene>
    <name evidence="2" type="ORF">CAUS1442_LOCUS11806</name>
</gene>
<evidence type="ECO:0000313" key="2">
    <source>
        <dbReference type="EMBL" id="CAD8339673.1"/>
    </source>
</evidence>
<organism evidence="2">
    <name type="scientific">Craspedostauros australis</name>
    <dbReference type="NCBI Taxonomy" id="1486917"/>
    <lineage>
        <taxon>Eukaryota</taxon>
        <taxon>Sar</taxon>
        <taxon>Stramenopiles</taxon>
        <taxon>Ochrophyta</taxon>
        <taxon>Bacillariophyta</taxon>
        <taxon>Bacillariophyceae</taxon>
        <taxon>Bacillariophycidae</taxon>
        <taxon>Naviculales</taxon>
        <taxon>Naviculaceae</taxon>
        <taxon>Craspedostauros</taxon>
    </lineage>
</organism>
<reference evidence="2" key="1">
    <citation type="submission" date="2021-01" db="EMBL/GenBank/DDBJ databases">
        <authorList>
            <person name="Corre E."/>
            <person name="Pelletier E."/>
            <person name="Niang G."/>
            <person name="Scheremetjew M."/>
            <person name="Finn R."/>
            <person name="Kale V."/>
            <person name="Holt S."/>
            <person name="Cochrane G."/>
            <person name="Meng A."/>
            <person name="Brown T."/>
            <person name="Cohen L."/>
        </authorList>
    </citation>
    <scope>NUCLEOTIDE SEQUENCE</scope>
    <source>
        <strain evidence="2">CCMP3328</strain>
    </source>
</reference>
<name>A0A7R9ZNV9_9STRA</name>
<feature type="compositionally biased region" description="Basic residues" evidence="1">
    <location>
        <begin position="64"/>
        <end position="74"/>
    </location>
</feature>
<feature type="region of interest" description="Disordered" evidence="1">
    <location>
        <begin position="64"/>
        <end position="104"/>
    </location>
</feature>
<feature type="compositionally biased region" description="Polar residues" evidence="1">
    <location>
        <begin position="86"/>
        <end position="104"/>
    </location>
</feature>
<accession>A0A7R9ZNV9</accession>
<sequence>MNGCGKCDQMSVSASLAATSVDAAVETCSSSAVNLRGMQPDPSPPKFDHKFKTESKTVQQHCHHRQWQPHHHRPMITYGDPRVAEPTTTMQRTSSTDVSYASSG</sequence>
<evidence type="ECO:0000256" key="1">
    <source>
        <dbReference type="SAM" id="MobiDB-lite"/>
    </source>
</evidence>
<proteinExistence type="predicted"/>
<dbReference type="EMBL" id="HBEF01019174">
    <property type="protein sequence ID" value="CAD8339673.1"/>
    <property type="molecule type" value="Transcribed_RNA"/>
</dbReference>
<dbReference type="AlphaFoldDB" id="A0A7R9ZNV9"/>
<protein>
    <submittedName>
        <fullName evidence="2">Uncharacterized protein</fullName>
    </submittedName>
</protein>